<evidence type="ECO:0000313" key="2">
    <source>
        <dbReference type="EMBL" id="CAE6513472.1"/>
    </source>
</evidence>
<dbReference type="Proteomes" id="UP000663843">
    <property type="component" value="Unassembled WGS sequence"/>
</dbReference>
<evidence type="ECO:0000256" key="1">
    <source>
        <dbReference type="SAM" id="MobiDB-lite"/>
    </source>
</evidence>
<accession>A0A8H3D731</accession>
<feature type="compositionally biased region" description="Basic and acidic residues" evidence="1">
    <location>
        <begin position="156"/>
        <end position="170"/>
    </location>
</feature>
<sequence>MSSTETNVPTPNPTDSRPPELQRGTFTRVNTYIPEDLATKLRNVPARIRKSVTEGYKVWDGEPIAPDVSHTRRDPRAQLGHGPLRPSIFQSSNNDGFRRVMTTPNPLPSNSGYTGIPRFADFGEPPARPIPANGGVRARVASLGNYPPSLPATSRKGSDSSKRAGTLHDDSDSDSDVNDAKSAAGSDTFGELFEAGEEKSSGVSSMFGSRPAAPPVTGETPRQPRTFQQTQSMPAGHLASSFGIGTGHGVSMLDSLDEDEPWRKHDFSRYASIPPE</sequence>
<dbReference type="AlphaFoldDB" id="A0A8H3D731"/>
<feature type="region of interest" description="Disordered" evidence="1">
    <location>
        <begin position="143"/>
        <end position="243"/>
    </location>
</feature>
<evidence type="ECO:0000313" key="3">
    <source>
        <dbReference type="Proteomes" id="UP000663843"/>
    </source>
</evidence>
<feature type="compositionally biased region" description="Low complexity" evidence="1">
    <location>
        <begin position="220"/>
        <end position="231"/>
    </location>
</feature>
<protein>
    <submittedName>
        <fullName evidence="2">Uncharacterized protein</fullName>
    </submittedName>
</protein>
<dbReference type="EMBL" id="CAJMWT010006167">
    <property type="protein sequence ID" value="CAE6513472.1"/>
    <property type="molecule type" value="Genomic_DNA"/>
</dbReference>
<feature type="region of interest" description="Disordered" evidence="1">
    <location>
        <begin position="1"/>
        <end position="29"/>
    </location>
</feature>
<feature type="compositionally biased region" description="Polar residues" evidence="1">
    <location>
        <begin position="1"/>
        <end position="15"/>
    </location>
</feature>
<organism evidence="2 3">
    <name type="scientific">Rhizoctonia solani</name>
    <dbReference type="NCBI Taxonomy" id="456999"/>
    <lineage>
        <taxon>Eukaryota</taxon>
        <taxon>Fungi</taxon>
        <taxon>Dikarya</taxon>
        <taxon>Basidiomycota</taxon>
        <taxon>Agaricomycotina</taxon>
        <taxon>Agaricomycetes</taxon>
        <taxon>Cantharellales</taxon>
        <taxon>Ceratobasidiaceae</taxon>
        <taxon>Rhizoctonia</taxon>
    </lineage>
</organism>
<gene>
    <name evidence="2" type="ORF">RDB_LOCUS156049</name>
</gene>
<proteinExistence type="predicted"/>
<feature type="region of interest" description="Disordered" evidence="1">
    <location>
        <begin position="60"/>
        <end position="96"/>
    </location>
</feature>
<reference evidence="2" key="1">
    <citation type="submission" date="2021-01" db="EMBL/GenBank/DDBJ databases">
        <authorList>
            <person name="Kaushik A."/>
        </authorList>
    </citation>
    <scope>NUCLEOTIDE SEQUENCE</scope>
    <source>
        <strain evidence="2">AG2-2IIIB</strain>
    </source>
</reference>
<name>A0A8H3D731_9AGAM</name>
<comment type="caution">
    <text evidence="2">The sequence shown here is derived from an EMBL/GenBank/DDBJ whole genome shotgun (WGS) entry which is preliminary data.</text>
</comment>